<protein>
    <submittedName>
        <fullName evidence="1">4782_t:CDS:1</fullName>
    </submittedName>
</protein>
<proteinExistence type="predicted"/>
<reference evidence="1" key="1">
    <citation type="submission" date="2021-06" db="EMBL/GenBank/DDBJ databases">
        <authorList>
            <person name="Kallberg Y."/>
            <person name="Tangrot J."/>
            <person name="Rosling A."/>
        </authorList>
    </citation>
    <scope>NUCLEOTIDE SEQUENCE</scope>
    <source>
        <strain evidence="1">BR232B</strain>
    </source>
</reference>
<name>A0A9N9FVP7_9GLOM</name>
<gene>
    <name evidence="1" type="ORF">PBRASI_LOCUS5508</name>
</gene>
<dbReference type="OrthoDB" id="2416819at2759"/>
<sequence length="203" mass="23901">MSKTKEKLEKVQKAYNRAKIEKYYIFAKKSEIVKCCGRSWDYVWQSSQLSSKSENVFFLCNKLRWKISTTFPSRNVFKCGDNYYTVTHPRKARQEYIIEVFHNNNQASLFRPIPITKQEAIAQENDANMSKAEIGLKIETLLEHMSESVQKKYGGFKSSLWSDKIINVMVDEEEAIETIEHPIKGIILRIEFYFYMAIVRRTI</sequence>
<comment type="caution">
    <text evidence="1">The sequence shown here is derived from an EMBL/GenBank/DDBJ whole genome shotgun (WGS) entry which is preliminary data.</text>
</comment>
<evidence type="ECO:0000313" key="1">
    <source>
        <dbReference type="EMBL" id="CAG8559376.1"/>
    </source>
</evidence>
<dbReference type="EMBL" id="CAJVPI010000649">
    <property type="protein sequence ID" value="CAG8559376.1"/>
    <property type="molecule type" value="Genomic_DNA"/>
</dbReference>
<keyword evidence="2" id="KW-1185">Reference proteome</keyword>
<accession>A0A9N9FVP7</accession>
<evidence type="ECO:0000313" key="2">
    <source>
        <dbReference type="Proteomes" id="UP000789739"/>
    </source>
</evidence>
<dbReference type="AlphaFoldDB" id="A0A9N9FVP7"/>
<dbReference type="Proteomes" id="UP000789739">
    <property type="component" value="Unassembled WGS sequence"/>
</dbReference>
<organism evidence="1 2">
    <name type="scientific">Paraglomus brasilianum</name>
    <dbReference type="NCBI Taxonomy" id="144538"/>
    <lineage>
        <taxon>Eukaryota</taxon>
        <taxon>Fungi</taxon>
        <taxon>Fungi incertae sedis</taxon>
        <taxon>Mucoromycota</taxon>
        <taxon>Glomeromycotina</taxon>
        <taxon>Glomeromycetes</taxon>
        <taxon>Paraglomerales</taxon>
        <taxon>Paraglomeraceae</taxon>
        <taxon>Paraglomus</taxon>
    </lineage>
</organism>